<proteinExistence type="inferred from homology"/>
<evidence type="ECO:0000256" key="6">
    <source>
        <dbReference type="SAM" id="SignalP"/>
    </source>
</evidence>
<dbReference type="HOGENOM" id="CLU_012243_3_3_1"/>
<comment type="pathway">
    <text evidence="1">Glycan metabolism; pectin degradation; 2-dehydro-3-deoxy-D-gluconate from pectin: step 1/5.</text>
</comment>
<protein>
    <recommendedName>
        <fullName evidence="3">pectinesterase</fullName>
        <ecNumber evidence="3">3.1.1.11</ecNumber>
    </recommendedName>
</protein>
<dbReference type="GO" id="GO:0045490">
    <property type="term" value="P:pectin catabolic process"/>
    <property type="evidence" value="ECO:0007669"/>
    <property type="project" value="UniProtKB-UniPathway"/>
</dbReference>
<reference evidence="8" key="1">
    <citation type="submission" date="2015-04" db="UniProtKB">
        <authorList>
            <consortium name="EnsemblPlants"/>
        </authorList>
    </citation>
    <scope>IDENTIFICATION</scope>
</reference>
<dbReference type="InterPro" id="IPR011050">
    <property type="entry name" value="Pectin_lyase_fold/virulence"/>
</dbReference>
<evidence type="ECO:0000313" key="8">
    <source>
        <dbReference type="EnsemblPlants" id="OPUNC11G18380.1"/>
    </source>
</evidence>
<dbReference type="Gramene" id="OPUNC11G18380.1">
    <property type="protein sequence ID" value="OPUNC11G18380.1"/>
    <property type="gene ID" value="OPUNC11G18380"/>
</dbReference>
<keyword evidence="6" id="KW-0732">Signal</keyword>
<dbReference type="EnsemblPlants" id="OPUNC11G18380.1">
    <property type="protein sequence ID" value="OPUNC11G18380.1"/>
    <property type="gene ID" value="OPUNC11G18380"/>
</dbReference>
<keyword evidence="9" id="KW-1185">Reference proteome</keyword>
<dbReference type="STRING" id="4537.A0A0E0MHV9"/>
<sequence length="383" mass="41408">MARKSTTTLLLQQLGLLLLVLASLPSPSQQSQAFFENWLGENSMQYGTPTMDTPSIAADVVTANATAIYMGIDPAGGDGKHRTIADALAVVPDVNNTKRYVFSLKPGHVFREKVVVGKSKRYVTFKSDPANPAVVVWNDTAATPGKDGEPLAVVGSATVTIEAANFIANGVVFKNDGPIGGKQGASFFNCTIEDGQGVLYDEMGTHYFKNCTINSGVDTIFSFGRSFYDDCRVISKQNPGDAAVATARTMERPRSHTKQINSTWNGFAFHNCIIEAGGANDKVYLGRAWEDSSFVVYTYSKIANEIVPIGYDDHGSIQKPPQGSGVYYGVYNCSGPGLDASKKMGWAKELADGDVPYAYSYYAFVDGESWVVPRPADHLEIHM</sequence>
<accession>A0A0E0MHV9</accession>
<evidence type="ECO:0000259" key="7">
    <source>
        <dbReference type="Pfam" id="PF01095"/>
    </source>
</evidence>
<dbReference type="OMA" id="WVVPRPA"/>
<evidence type="ECO:0000256" key="3">
    <source>
        <dbReference type="ARBA" id="ARBA00013229"/>
    </source>
</evidence>
<dbReference type="AlphaFoldDB" id="A0A0E0MHV9"/>
<dbReference type="GO" id="GO:0042545">
    <property type="term" value="P:cell wall modification"/>
    <property type="evidence" value="ECO:0007669"/>
    <property type="project" value="InterPro"/>
</dbReference>
<feature type="chain" id="PRO_5011116475" description="pectinesterase" evidence="6">
    <location>
        <begin position="23"/>
        <end position="383"/>
    </location>
</feature>
<dbReference type="PANTHER" id="PTHR31321">
    <property type="entry name" value="ACYL-COA THIOESTER HYDROLASE YBHC-RELATED"/>
    <property type="match status" value="1"/>
</dbReference>
<reference evidence="8" key="2">
    <citation type="submission" date="2018-05" db="EMBL/GenBank/DDBJ databases">
        <title>OpunRS2 (Oryza punctata Reference Sequence Version 2).</title>
        <authorList>
            <person name="Zhang J."/>
            <person name="Kudrna D."/>
            <person name="Lee S."/>
            <person name="Talag J."/>
            <person name="Welchert J."/>
            <person name="Wing R.A."/>
        </authorList>
    </citation>
    <scope>NUCLEOTIDE SEQUENCE [LARGE SCALE GENOMIC DNA]</scope>
</reference>
<dbReference type="UniPathway" id="UPA00545">
    <property type="reaction ID" value="UER00823"/>
</dbReference>
<dbReference type="SUPFAM" id="SSF51126">
    <property type="entry name" value="Pectin lyase-like"/>
    <property type="match status" value="1"/>
</dbReference>
<keyword evidence="5" id="KW-0063">Aspartyl esterase</keyword>
<dbReference type="Gene3D" id="2.160.20.10">
    <property type="entry name" value="Single-stranded right-handed beta-helix, Pectin lyase-like"/>
    <property type="match status" value="1"/>
</dbReference>
<dbReference type="GO" id="GO:0030599">
    <property type="term" value="F:pectinesterase activity"/>
    <property type="evidence" value="ECO:0007669"/>
    <property type="project" value="UniProtKB-EC"/>
</dbReference>
<keyword evidence="4" id="KW-0378">Hydrolase</keyword>
<dbReference type="FunFam" id="2.160.20.10:FF:000197">
    <property type="entry name" value="Os11g0659700 protein"/>
    <property type="match status" value="1"/>
</dbReference>
<name>A0A0E0MHV9_ORYPU</name>
<dbReference type="InterPro" id="IPR012334">
    <property type="entry name" value="Pectin_lyas_fold"/>
</dbReference>
<dbReference type="Pfam" id="PF01095">
    <property type="entry name" value="Pectinesterase"/>
    <property type="match status" value="1"/>
</dbReference>
<organism evidence="8">
    <name type="scientific">Oryza punctata</name>
    <name type="common">Red rice</name>
    <dbReference type="NCBI Taxonomy" id="4537"/>
    <lineage>
        <taxon>Eukaryota</taxon>
        <taxon>Viridiplantae</taxon>
        <taxon>Streptophyta</taxon>
        <taxon>Embryophyta</taxon>
        <taxon>Tracheophyta</taxon>
        <taxon>Spermatophyta</taxon>
        <taxon>Magnoliopsida</taxon>
        <taxon>Liliopsida</taxon>
        <taxon>Poales</taxon>
        <taxon>Poaceae</taxon>
        <taxon>BOP clade</taxon>
        <taxon>Oryzoideae</taxon>
        <taxon>Oryzeae</taxon>
        <taxon>Oryzinae</taxon>
        <taxon>Oryza</taxon>
    </lineage>
</organism>
<dbReference type="Proteomes" id="UP000026962">
    <property type="component" value="Chromosome 11"/>
</dbReference>
<dbReference type="PANTHER" id="PTHR31321:SF135">
    <property type="entry name" value="OS11G0659600 PROTEIN"/>
    <property type="match status" value="1"/>
</dbReference>
<evidence type="ECO:0000256" key="4">
    <source>
        <dbReference type="ARBA" id="ARBA00022801"/>
    </source>
</evidence>
<dbReference type="EC" id="3.1.1.11" evidence="3"/>
<dbReference type="eggNOG" id="ENOG502QTUS">
    <property type="taxonomic scope" value="Eukaryota"/>
</dbReference>
<evidence type="ECO:0000313" key="9">
    <source>
        <dbReference type="Proteomes" id="UP000026962"/>
    </source>
</evidence>
<evidence type="ECO:0000256" key="5">
    <source>
        <dbReference type="ARBA" id="ARBA00023085"/>
    </source>
</evidence>
<evidence type="ECO:0000256" key="2">
    <source>
        <dbReference type="ARBA" id="ARBA00008891"/>
    </source>
</evidence>
<comment type="similarity">
    <text evidence="2">Belongs to the pectinesterase family.</text>
</comment>
<feature type="domain" description="Pectinesterase catalytic" evidence="7">
    <location>
        <begin position="76"/>
        <end position="348"/>
    </location>
</feature>
<dbReference type="InterPro" id="IPR000070">
    <property type="entry name" value="Pectinesterase_cat"/>
</dbReference>
<evidence type="ECO:0000256" key="1">
    <source>
        <dbReference type="ARBA" id="ARBA00005184"/>
    </source>
</evidence>
<feature type="signal peptide" evidence="6">
    <location>
        <begin position="1"/>
        <end position="22"/>
    </location>
</feature>